<protein>
    <recommendedName>
        <fullName evidence="2">Nucleotidyl transferase AbiEii/AbiGii toxin family protein</fullName>
    </recommendedName>
</protein>
<dbReference type="AlphaFoldDB" id="X1G9Z0"/>
<comment type="caution">
    <text evidence="1">The sequence shown here is derived from an EMBL/GenBank/DDBJ whole genome shotgun (WGS) entry which is preliminary data.</text>
</comment>
<name>X1G9Z0_9ZZZZ</name>
<dbReference type="Pfam" id="PF08843">
    <property type="entry name" value="AbiEii"/>
    <property type="match status" value="1"/>
</dbReference>
<sequence length="84" mass="10350">MKDFIDELSRLLKYEYRELIEVDLILYNIFSMLSQNKYFCNNFLLKGGTCLIKNYLDYYRFSEDIDLTWKNQNIFKKNRIGKKR</sequence>
<dbReference type="InterPro" id="IPR014942">
    <property type="entry name" value="AbiEii"/>
</dbReference>
<dbReference type="EMBL" id="BARU01004023">
    <property type="protein sequence ID" value="GAH29853.1"/>
    <property type="molecule type" value="Genomic_DNA"/>
</dbReference>
<gene>
    <name evidence="1" type="ORF">S03H2_08315</name>
</gene>
<proteinExistence type="predicted"/>
<dbReference type="Gene3D" id="3.10.450.620">
    <property type="entry name" value="JHP933, nucleotidyltransferase-like core domain"/>
    <property type="match status" value="1"/>
</dbReference>
<evidence type="ECO:0008006" key="2">
    <source>
        <dbReference type="Google" id="ProtNLM"/>
    </source>
</evidence>
<reference evidence="1" key="1">
    <citation type="journal article" date="2014" name="Front. Microbiol.">
        <title>High frequency of phylogenetically diverse reductive dehalogenase-homologous genes in deep subseafloor sedimentary metagenomes.</title>
        <authorList>
            <person name="Kawai M."/>
            <person name="Futagami T."/>
            <person name="Toyoda A."/>
            <person name="Takaki Y."/>
            <person name="Nishi S."/>
            <person name="Hori S."/>
            <person name="Arai W."/>
            <person name="Tsubouchi T."/>
            <person name="Morono Y."/>
            <person name="Uchiyama I."/>
            <person name="Ito T."/>
            <person name="Fujiyama A."/>
            <person name="Inagaki F."/>
            <person name="Takami H."/>
        </authorList>
    </citation>
    <scope>NUCLEOTIDE SEQUENCE</scope>
    <source>
        <strain evidence="1">Expedition CK06-06</strain>
    </source>
</reference>
<accession>X1G9Z0</accession>
<organism evidence="1">
    <name type="scientific">marine sediment metagenome</name>
    <dbReference type="NCBI Taxonomy" id="412755"/>
    <lineage>
        <taxon>unclassified sequences</taxon>
        <taxon>metagenomes</taxon>
        <taxon>ecological metagenomes</taxon>
    </lineage>
</organism>
<evidence type="ECO:0000313" key="1">
    <source>
        <dbReference type="EMBL" id="GAH29853.1"/>
    </source>
</evidence>
<feature type="non-terminal residue" evidence="1">
    <location>
        <position position="84"/>
    </location>
</feature>